<evidence type="ECO:0000256" key="6">
    <source>
        <dbReference type="ARBA" id="ARBA00023136"/>
    </source>
</evidence>
<evidence type="ECO:0000313" key="10">
    <source>
        <dbReference type="Proteomes" id="UP001634393"/>
    </source>
</evidence>
<keyword evidence="3 7" id="KW-1003">Cell membrane</keyword>
<dbReference type="AlphaFoldDB" id="A0ABD3SI22"/>
<name>A0ABD3SI22_9LAMI</name>
<evidence type="ECO:0000259" key="8">
    <source>
        <dbReference type="Pfam" id="PF04535"/>
    </source>
</evidence>
<evidence type="ECO:0000256" key="3">
    <source>
        <dbReference type="ARBA" id="ARBA00022475"/>
    </source>
</evidence>
<sequence>MMGEGSSNNNINKEYGLGVSRGISIIDIVLRIIAMLGTFGSAVAMGTTEETLPSSNFSTQAAAGVLFQAQYDDIPTFRFFVIANAVVCGYLAFSLPLSIYHIVMIRTSKKSANTRALLIFLDTIMLGVVSAGASAAAAIVYIAHKGNSSANWVAICQQYQEFCEKITGSLIGSFAAALIFVLLIPLSALVLSRHHH</sequence>
<comment type="caution">
    <text evidence="9">The sequence shown here is derived from an EMBL/GenBank/DDBJ whole genome shotgun (WGS) entry which is preliminary data.</text>
</comment>
<keyword evidence="5 7" id="KW-1133">Transmembrane helix</keyword>
<keyword evidence="4 7" id="KW-0812">Transmembrane</keyword>
<dbReference type="GO" id="GO:0005886">
    <property type="term" value="C:plasma membrane"/>
    <property type="evidence" value="ECO:0007669"/>
    <property type="project" value="UniProtKB-SubCell"/>
</dbReference>
<dbReference type="PANTHER" id="PTHR36488:SF12">
    <property type="entry name" value="CASP-LIKE PROTEIN"/>
    <property type="match status" value="1"/>
</dbReference>
<dbReference type="PANTHER" id="PTHR36488">
    <property type="entry name" value="CASP-LIKE PROTEIN 1U1"/>
    <property type="match status" value="1"/>
</dbReference>
<evidence type="ECO:0000256" key="4">
    <source>
        <dbReference type="ARBA" id="ARBA00022692"/>
    </source>
</evidence>
<evidence type="ECO:0000313" key="9">
    <source>
        <dbReference type="EMBL" id="KAL3823957.1"/>
    </source>
</evidence>
<dbReference type="InterPro" id="IPR044173">
    <property type="entry name" value="CASPL"/>
</dbReference>
<dbReference type="InterPro" id="IPR006702">
    <property type="entry name" value="CASP_dom"/>
</dbReference>
<reference evidence="9 10" key="1">
    <citation type="submission" date="2024-12" db="EMBL/GenBank/DDBJ databases">
        <title>The unique morphological basis and parallel evolutionary history of personate flowers in Penstemon.</title>
        <authorList>
            <person name="Depatie T.H."/>
            <person name="Wessinger C.A."/>
        </authorList>
    </citation>
    <scope>NUCLEOTIDE SEQUENCE [LARGE SCALE GENOMIC DNA]</scope>
    <source>
        <strain evidence="9">WTNN_2</strain>
        <tissue evidence="9">Leaf</tissue>
    </source>
</reference>
<evidence type="ECO:0000256" key="7">
    <source>
        <dbReference type="RuleBase" id="RU361233"/>
    </source>
</evidence>
<dbReference type="Pfam" id="PF04535">
    <property type="entry name" value="CASP_dom"/>
    <property type="match status" value="1"/>
</dbReference>
<comment type="similarity">
    <text evidence="2 7">Belongs to the Casparian strip membrane proteins (CASP) family.</text>
</comment>
<dbReference type="InterPro" id="IPR006459">
    <property type="entry name" value="CASP/CASPL"/>
</dbReference>
<feature type="transmembrane region" description="Helical" evidence="7">
    <location>
        <begin position="117"/>
        <end position="143"/>
    </location>
</feature>
<protein>
    <recommendedName>
        <fullName evidence="7">CASP-like protein</fullName>
    </recommendedName>
</protein>
<evidence type="ECO:0000256" key="5">
    <source>
        <dbReference type="ARBA" id="ARBA00022989"/>
    </source>
</evidence>
<evidence type="ECO:0000256" key="2">
    <source>
        <dbReference type="ARBA" id="ARBA00007651"/>
    </source>
</evidence>
<comment type="subcellular location">
    <subcellularLocation>
        <location evidence="1 7">Cell membrane</location>
        <topology evidence="1 7">Multi-pass membrane protein</topology>
    </subcellularLocation>
</comment>
<keyword evidence="10" id="KW-1185">Reference proteome</keyword>
<dbReference type="EMBL" id="JBJXBP010000006">
    <property type="protein sequence ID" value="KAL3823957.1"/>
    <property type="molecule type" value="Genomic_DNA"/>
</dbReference>
<accession>A0ABD3SI22</accession>
<organism evidence="9 10">
    <name type="scientific">Penstemon smallii</name>
    <dbReference type="NCBI Taxonomy" id="265156"/>
    <lineage>
        <taxon>Eukaryota</taxon>
        <taxon>Viridiplantae</taxon>
        <taxon>Streptophyta</taxon>
        <taxon>Embryophyta</taxon>
        <taxon>Tracheophyta</taxon>
        <taxon>Spermatophyta</taxon>
        <taxon>Magnoliopsida</taxon>
        <taxon>eudicotyledons</taxon>
        <taxon>Gunneridae</taxon>
        <taxon>Pentapetalae</taxon>
        <taxon>asterids</taxon>
        <taxon>lamiids</taxon>
        <taxon>Lamiales</taxon>
        <taxon>Plantaginaceae</taxon>
        <taxon>Cheloneae</taxon>
        <taxon>Penstemon</taxon>
    </lineage>
</organism>
<evidence type="ECO:0000256" key="1">
    <source>
        <dbReference type="ARBA" id="ARBA00004651"/>
    </source>
</evidence>
<comment type="subunit">
    <text evidence="7">Homodimer and heterodimers.</text>
</comment>
<keyword evidence="6 7" id="KW-0472">Membrane</keyword>
<gene>
    <name evidence="9" type="ORF">ACJIZ3_019986</name>
</gene>
<feature type="domain" description="Casparian strip membrane protein" evidence="8">
    <location>
        <begin position="21"/>
        <end position="178"/>
    </location>
</feature>
<proteinExistence type="inferred from homology"/>
<dbReference type="Proteomes" id="UP001634393">
    <property type="component" value="Unassembled WGS sequence"/>
</dbReference>
<feature type="transmembrane region" description="Helical" evidence="7">
    <location>
        <begin position="28"/>
        <end position="47"/>
    </location>
</feature>
<feature type="transmembrane region" description="Helical" evidence="7">
    <location>
        <begin position="170"/>
        <end position="191"/>
    </location>
</feature>
<dbReference type="NCBIfam" id="TIGR01569">
    <property type="entry name" value="A_tha_TIGR01569"/>
    <property type="match status" value="1"/>
</dbReference>
<feature type="transmembrane region" description="Helical" evidence="7">
    <location>
        <begin position="79"/>
        <end position="105"/>
    </location>
</feature>